<dbReference type="AlphaFoldDB" id="K0UY26"/>
<dbReference type="CDD" id="cd20687">
    <property type="entry name" value="CdiI_Ykris-like"/>
    <property type="match status" value="1"/>
</dbReference>
<dbReference type="eggNOG" id="ENOG5030VJE">
    <property type="taxonomic scope" value="Bacteria"/>
</dbReference>
<dbReference type="Proteomes" id="UP000006072">
    <property type="component" value="Unassembled WGS sequence"/>
</dbReference>
<evidence type="ECO:0000259" key="1">
    <source>
        <dbReference type="Pfam" id="PF18593"/>
    </source>
</evidence>
<dbReference type="PATRIC" id="fig|1194972.3.peg.765"/>
<evidence type="ECO:0000313" key="3">
    <source>
        <dbReference type="Proteomes" id="UP000006072"/>
    </source>
</evidence>
<dbReference type="HOGENOM" id="CLU_172513_0_0_11"/>
<evidence type="ECO:0000313" key="2">
    <source>
        <dbReference type="EMBL" id="EJZ12027.1"/>
    </source>
</evidence>
<dbReference type="RefSeq" id="WP_003929950.1">
    <property type="nucleotide sequence ID" value="NZ_JH814688.1"/>
</dbReference>
<feature type="domain" description="CdiI immunity protein" evidence="1">
    <location>
        <begin position="11"/>
        <end position="98"/>
    </location>
</feature>
<keyword evidence="3" id="KW-1185">Reference proteome</keyword>
<gene>
    <name evidence="2" type="ORF">MVAC_03786</name>
</gene>
<reference evidence="2 3" key="1">
    <citation type="journal article" date="2012" name="J. Bacteriol.">
        <title>Complete Genome Sequence of Mycobacterium vaccae Type Strain ATCC 25954.</title>
        <authorList>
            <person name="Ho Y.S."/>
            <person name="Adroub S.A."/>
            <person name="Abadi M."/>
            <person name="Al Alwan B."/>
            <person name="Alkhateeb R."/>
            <person name="Gao G."/>
            <person name="Ragab A."/>
            <person name="Ali S."/>
            <person name="van Soolingen D."/>
            <person name="Bitter W."/>
            <person name="Pain A."/>
            <person name="Abdallah A.M."/>
        </authorList>
    </citation>
    <scope>NUCLEOTIDE SEQUENCE [LARGE SCALE GENOMIC DNA]</scope>
    <source>
        <strain evidence="2 3">ATCC 25954</strain>
    </source>
</reference>
<protein>
    <recommendedName>
        <fullName evidence="1">CdiI immunity protein domain-containing protein</fullName>
    </recommendedName>
</protein>
<accession>K0UY26</accession>
<organism evidence="2 3">
    <name type="scientific">Mycolicibacterium vaccae ATCC 25954</name>
    <dbReference type="NCBI Taxonomy" id="1194972"/>
    <lineage>
        <taxon>Bacteria</taxon>
        <taxon>Bacillati</taxon>
        <taxon>Actinomycetota</taxon>
        <taxon>Actinomycetes</taxon>
        <taxon>Mycobacteriales</taxon>
        <taxon>Mycobacteriaceae</taxon>
        <taxon>Mycolicibacterium</taxon>
    </lineage>
</organism>
<dbReference type="InterPro" id="IPR041129">
    <property type="entry name" value="CdiI_2"/>
</dbReference>
<dbReference type="Pfam" id="PF18593">
    <property type="entry name" value="CdiI_2"/>
    <property type="match status" value="1"/>
</dbReference>
<comment type="caution">
    <text evidence="2">The sequence shown here is derived from an EMBL/GenBank/DDBJ whole genome shotgun (WGS) entry which is preliminary data.</text>
</comment>
<sequence length="121" mass="13461">MAMDDGSISTELEQFFGAYFHQDWDLEADDWQGIVDNYVNADPVAEPLRTMSREIDELCATRSEADLAQLLLREVGVCYDPRPEISFKPWLGQIAARLRQHAAAINCGASAPTVENGLHGH</sequence>
<proteinExistence type="predicted"/>
<name>K0UY26_MYCVA</name>
<dbReference type="EMBL" id="ALQA01000005">
    <property type="protein sequence ID" value="EJZ12027.1"/>
    <property type="molecule type" value="Genomic_DNA"/>
</dbReference>